<feature type="region of interest" description="Disordered" evidence="1">
    <location>
        <begin position="47"/>
        <end position="66"/>
    </location>
</feature>
<protein>
    <submittedName>
        <fullName evidence="2">Uncharacterized protein</fullName>
    </submittedName>
</protein>
<accession>A0A9P6R0P4</accession>
<evidence type="ECO:0000256" key="1">
    <source>
        <dbReference type="SAM" id="MobiDB-lite"/>
    </source>
</evidence>
<gene>
    <name evidence="2" type="ORF">BGZ99_000466</name>
</gene>
<dbReference type="OrthoDB" id="2429576at2759"/>
<proteinExistence type="predicted"/>
<feature type="compositionally biased region" description="Polar residues" evidence="1">
    <location>
        <begin position="1"/>
        <end position="19"/>
    </location>
</feature>
<dbReference type="Proteomes" id="UP000738325">
    <property type="component" value="Unassembled WGS sequence"/>
</dbReference>
<organism evidence="2 3">
    <name type="scientific">Dissophora globulifera</name>
    <dbReference type="NCBI Taxonomy" id="979702"/>
    <lineage>
        <taxon>Eukaryota</taxon>
        <taxon>Fungi</taxon>
        <taxon>Fungi incertae sedis</taxon>
        <taxon>Mucoromycota</taxon>
        <taxon>Mortierellomycotina</taxon>
        <taxon>Mortierellomycetes</taxon>
        <taxon>Mortierellales</taxon>
        <taxon>Mortierellaceae</taxon>
        <taxon>Dissophora</taxon>
    </lineage>
</organism>
<feature type="compositionally biased region" description="Low complexity" evidence="1">
    <location>
        <begin position="50"/>
        <end position="66"/>
    </location>
</feature>
<sequence>MESVQSISRSVYDPSNQNRPLPHLSIPIDTTATDTTVNTTSEIVGAVSQQGISSPPSSALSPQLGSTTVASLQSPALPTAIAMTHQDHSSKLDALDSSVNAVSAADSVTAATAGMASWPTQYFSGGEVPIGFEQPSPDQLIQQQMLSQSRNPLMQSMATRDMTSVENDVNKQYTFT</sequence>
<evidence type="ECO:0000313" key="2">
    <source>
        <dbReference type="EMBL" id="KAG0310295.1"/>
    </source>
</evidence>
<evidence type="ECO:0000313" key="3">
    <source>
        <dbReference type="Proteomes" id="UP000738325"/>
    </source>
</evidence>
<dbReference type="EMBL" id="JAAAIP010001096">
    <property type="protein sequence ID" value="KAG0310295.1"/>
    <property type="molecule type" value="Genomic_DNA"/>
</dbReference>
<reference evidence="2" key="1">
    <citation type="journal article" date="2020" name="Fungal Divers.">
        <title>Resolving the Mortierellaceae phylogeny through synthesis of multi-gene phylogenetics and phylogenomics.</title>
        <authorList>
            <person name="Vandepol N."/>
            <person name="Liber J."/>
            <person name="Desiro A."/>
            <person name="Na H."/>
            <person name="Kennedy M."/>
            <person name="Barry K."/>
            <person name="Grigoriev I.V."/>
            <person name="Miller A.N."/>
            <person name="O'Donnell K."/>
            <person name="Stajich J.E."/>
            <person name="Bonito G."/>
        </authorList>
    </citation>
    <scope>NUCLEOTIDE SEQUENCE</scope>
    <source>
        <strain evidence="2">REB-010B</strain>
    </source>
</reference>
<comment type="caution">
    <text evidence="2">The sequence shown here is derived from an EMBL/GenBank/DDBJ whole genome shotgun (WGS) entry which is preliminary data.</text>
</comment>
<dbReference type="AlphaFoldDB" id="A0A9P6R0P4"/>
<feature type="region of interest" description="Disordered" evidence="1">
    <location>
        <begin position="1"/>
        <end position="28"/>
    </location>
</feature>
<feature type="non-terminal residue" evidence="2">
    <location>
        <position position="176"/>
    </location>
</feature>
<name>A0A9P6R0P4_9FUNG</name>
<keyword evidence="3" id="KW-1185">Reference proteome</keyword>